<dbReference type="EMBL" id="KV423974">
    <property type="protein sequence ID" value="KZT56660.1"/>
    <property type="molecule type" value="Genomic_DNA"/>
</dbReference>
<evidence type="ECO:0000256" key="10">
    <source>
        <dbReference type="ARBA" id="ARBA00023004"/>
    </source>
</evidence>
<evidence type="ECO:0000256" key="9">
    <source>
        <dbReference type="ARBA" id="ARBA00023002"/>
    </source>
</evidence>
<dbReference type="AlphaFoldDB" id="A0A165FF77"/>
<dbReference type="InParanoid" id="A0A165FF77"/>
<dbReference type="PROSITE" id="PS00086">
    <property type="entry name" value="CYTOCHROME_P450"/>
    <property type="match status" value="1"/>
</dbReference>
<keyword evidence="10 13" id="KW-0408">Iron</keyword>
<feature type="binding site" description="axial binding residue" evidence="13">
    <location>
        <position position="344"/>
    </location>
    <ligand>
        <name>heme</name>
        <dbReference type="ChEBI" id="CHEBI:30413"/>
    </ligand>
    <ligandPart>
        <name>Fe</name>
        <dbReference type="ChEBI" id="CHEBI:18248"/>
    </ligandPart>
</feature>
<keyword evidence="5 13" id="KW-0349">Heme</keyword>
<evidence type="ECO:0000256" key="7">
    <source>
        <dbReference type="ARBA" id="ARBA00022723"/>
    </source>
</evidence>
<evidence type="ECO:0000313" key="15">
    <source>
        <dbReference type="EMBL" id="KZT56660.1"/>
    </source>
</evidence>
<organism evidence="15 16">
    <name type="scientific">Calocera cornea HHB12733</name>
    <dbReference type="NCBI Taxonomy" id="1353952"/>
    <lineage>
        <taxon>Eukaryota</taxon>
        <taxon>Fungi</taxon>
        <taxon>Dikarya</taxon>
        <taxon>Basidiomycota</taxon>
        <taxon>Agaricomycotina</taxon>
        <taxon>Dacrymycetes</taxon>
        <taxon>Dacrymycetales</taxon>
        <taxon>Dacrymycetaceae</taxon>
        <taxon>Calocera</taxon>
    </lineage>
</organism>
<evidence type="ECO:0000256" key="8">
    <source>
        <dbReference type="ARBA" id="ARBA00022989"/>
    </source>
</evidence>
<keyword evidence="11 14" id="KW-0503">Monooxygenase</keyword>
<dbReference type="OrthoDB" id="1055148at2759"/>
<dbReference type="STRING" id="1353952.A0A165FF77"/>
<keyword evidence="12" id="KW-0472">Membrane</keyword>
<dbReference type="InterPro" id="IPR017972">
    <property type="entry name" value="Cyt_P450_CS"/>
</dbReference>
<reference evidence="15 16" key="1">
    <citation type="journal article" date="2016" name="Mol. Biol. Evol.">
        <title>Comparative Genomics of Early-Diverging Mushroom-Forming Fungi Provides Insights into the Origins of Lignocellulose Decay Capabilities.</title>
        <authorList>
            <person name="Nagy L.G."/>
            <person name="Riley R."/>
            <person name="Tritt A."/>
            <person name="Adam C."/>
            <person name="Daum C."/>
            <person name="Floudas D."/>
            <person name="Sun H."/>
            <person name="Yadav J.S."/>
            <person name="Pangilinan J."/>
            <person name="Larsson K.H."/>
            <person name="Matsuura K."/>
            <person name="Barry K."/>
            <person name="Labutti K."/>
            <person name="Kuo R."/>
            <person name="Ohm R.A."/>
            <person name="Bhattacharya S.S."/>
            <person name="Shirouzu T."/>
            <person name="Yoshinaga Y."/>
            <person name="Martin F.M."/>
            <person name="Grigoriev I.V."/>
            <person name="Hibbett D.S."/>
        </authorList>
    </citation>
    <scope>NUCLEOTIDE SEQUENCE [LARGE SCALE GENOMIC DNA]</scope>
    <source>
        <strain evidence="15 16">HHB12733</strain>
    </source>
</reference>
<name>A0A165FF77_9BASI</name>
<gene>
    <name evidence="15" type="ORF">CALCODRAFT_311062</name>
</gene>
<dbReference type="GO" id="GO:0016020">
    <property type="term" value="C:membrane"/>
    <property type="evidence" value="ECO:0007669"/>
    <property type="project" value="UniProtKB-SubCell"/>
</dbReference>
<evidence type="ECO:0000256" key="4">
    <source>
        <dbReference type="ARBA" id="ARBA00010617"/>
    </source>
</evidence>
<dbReference type="Pfam" id="PF00067">
    <property type="entry name" value="p450"/>
    <property type="match status" value="2"/>
</dbReference>
<dbReference type="GO" id="GO:0004497">
    <property type="term" value="F:monooxygenase activity"/>
    <property type="evidence" value="ECO:0007669"/>
    <property type="project" value="UniProtKB-KW"/>
</dbReference>
<comment type="pathway">
    <text evidence="3">Secondary metabolite biosynthesis.</text>
</comment>
<sequence>MTRGRLLAFMQRTPRWRVLRRAAHDTLSPRAVALHAPLQTSEARRLVHSLLTHPHLPVSAHSQRFSTSTAIQLLYGLAPLRMGGADPARRLGEVAGELFGSVKPGRSVVDLLPVLRGVVARSAFLRRKADVWYEQVPDLYTKFYWSASADSTQPCISVQLREGKYKDISEVDAAWLVGVLLLASQDTTRVALQYFFLAIVLHPQYAAQAQEQLDTVVGSRPPTFDDLPRLPWIEAILKEVLRWRSPTPLGKVASAGRKWGQADVTSGAGLAHAASEDICYGEYVIPKGTMIFANLWGMSHDPDLYPNPEQFDPSRFLLPSGELRPAPPDTHEDYLTFGHGRRACPGKDLVLRELWIAFAYVLWAFELKKALDDAGKEITPDPDAFVDVGAVVCPAEMGVRAVPRFANLEDLLEKARSEMK</sequence>
<dbReference type="PRINTS" id="PR00463">
    <property type="entry name" value="EP450I"/>
</dbReference>
<keyword evidence="9 14" id="KW-0560">Oxidoreductase</keyword>
<evidence type="ECO:0000256" key="12">
    <source>
        <dbReference type="ARBA" id="ARBA00023136"/>
    </source>
</evidence>
<evidence type="ECO:0000256" key="1">
    <source>
        <dbReference type="ARBA" id="ARBA00001971"/>
    </source>
</evidence>
<dbReference type="GO" id="GO:0016705">
    <property type="term" value="F:oxidoreductase activity, acting on paired donors, with incorporation or reduction of molecular oxygen"/>
    <property type="evidence" value="ECO:0007669"/>
    <property type="project" value="InterPro"/>
</dbReference>
<dbReference type="Proteomes" id="UP000076842">
    <property type="component" value="Unassembled WGS sequence"/>
</dbReference>
<evidence type="ECO:0000256" key="5">
    <source>
        <dbReference type="ARBA" id="ARBA00022617"/>
    </source>
</evidence>
<evidence type="ECO:0000313" key="16">
    <source>
        <dbReference type="Proteomes" id="UP000076842"/>
    </source>
</evidence>
<dbReference type="PANTHER" id="PTHR46300">
    <property type="entry name" value="P450, PUTATIVE (EUROFUNG)-RELATED-RELATED"/>
    <property type="match status" value="1"/>
</dbReference>
<evidence type="ECO:0000256" key="2">
    <source>
        <dbReference type="ARBA" id="ARBA00004370"/>
    </source>
</evidence>
<dbReference type="PRINTS" id="PR00385">
    <property type="entry name" value="P450"/>
</dbReference>
<evidence type="ECO:0000256" key="14">
    <source>
        <dbReference type="RuleBase" id="RU000461"/>
    </source>
</evidence>
<comment type="similarity">
    <text evidence="4 14">Belongs to the cytochrome P450 family.</text>
</comment>
<dbReference type="SUPFAM" id="SSF48264">
    <property type="entry name" value="Cytochrome P450"/>
    <property type="match status" value="1"/>
</dbReference>
<proteinExistence type="inferred from homology"/>
<keyword evidence="8" id="KW-1133">Transmembrane helix</keyword>
<evidence type="ECO:0000256" key="11">
    <source>
        <dbReference type="ARBA" id="ARBA00023033"/>
    </source>
</evidence>
<dbReference type="GO" id="GO:0005506">
    <property type="term" value="F:iron ion binding"/>
    <property type="evidence" value="ECO:0007669"/>
    <property type="project" value="InterPro"/>
</dbReference>
<dbReference type="GO" id="GO:0020037">
    <property type="term" value="F:heme binding"/>
    <property type="evidence" value="ECO:0007669"/>
    <property type="project" value="InterPro"/>
</dbReference>
<dbReference type="InterPro" id="IPR002401">
    <property type="entry name" value="Cyt_P450_E_grp-I"/>
</dbReference>
<protein>
    <submittedName>
        <fullName evidence="15">Cytochrome P450</fullName>
    </submittedName>
</protein>
<dbReference type="InterPro" id="IPR036396">
    <property type="entry name" value="Cyt_P450_sf"/>
</dbReference>
<comment type="subcellular location">
    <subcellularLocation>
        <location evidence="2">Membrane</location>
    </subcellularLocation>
</comment>
<dbReference type="PANTHER" id="PTHR46300:SF2">
    <property type="entry name" value="CYTOCHROME P450 MONOOXYGENASE ALNH-RELATED"/>
    <property type="match status" value="1"/>
</dbReference>
<accession>A0A165FF77</accession>
<dbReference type="InterPro" id="IPR001128">
    <property type="entry name" value="Cyt_P450"/>
</dbReference>
<comment type="cofactor">
    <cofactor evidence="1 13">
        <name>heme</name>
        <dbReference type="ChEBI" id="CHEBI:30413"/>
    </cofactor>
</comment>
<dbReference type="Gene3D" id="1.10.630.10">
    <property type="entry name" value="Cytochrome P450"/>
    <property type="match status" value="1"/>
</dbReference>
<evidence type="ECO:0000256" key="6">
    <source>
        <dbReference type="ARBA" id="ARBA00022692"/>
    </source>
</evidence>
<keyword evidence="7 13" id="KW-0479">Metal-binding</keyword>
<keyword evidence="6" id="KW-0812">Transmembrane</keyword>
<evidence type="ECO:0000256" key="13">
    <source>
        <dbReference type="PIRSR" id="PIRSR602401-1"/>
    </source>
</evidence>
<keyword evidence="16" id="KW-1185">Reference proteome</keyword>
<dbReference type="InterPro" id="IPR050364">
    <property type="entry name" value="Cytochrome_P450_fung"/>
</dbReference>
<evidence type="ECO:0000256" key="3">
    <source>
        <dbReference type="ARBA" id="ARBA00005179"/>
    </source>
</evidence>